<organism evidence="3 4">
    <name type="scientific">Dreissena polymorpha</name>
    <name type="common">Zebra mussel</name>
    <name type="synonym">Mytilus polymorpha</name>
    <dbReference type="NCBI Taxonomy" id="45954"/>
    <lineage>
        <taxon>Eukaryota</taxon>
        <taxon>Metazoa</taxon>
        <taxon>Spiralia</taxon>
        <taxon>Lophotrochozoa</taxon>
        <taxon>Mollusca</taxon>
        <taxon>Bivalvia</taxon>
        <taxon>Autobranchia</taxon>
        <taxon>Heteroconchia</taxon>
        <taxon>Euheterodonta</taxon>
        <taxon>Imparidentia</taxon>
        <taxon>Neoheterodontei</taxon>
        <taxon>Myida</taxon>
        <taxon>Dreissenoidea</taxon>
        <taxon>Dreissenidae</taxon>
        <taxon>Dreissena</taxon>
    </lineage>
</organism>
<name>A0A9D4GNC9_DREPO</name>
<evidence type="ECO:0000313" key="4">
    <source>
        <dbReference type="Proteomes" id="UP000828390"/>
    </source>
</evidence>
<accession>A0A9D4GNC9</accession>
<proteinExistence type="predicted"/>
<dbReference type="EMBL" id="JAIWYP010000005">
    <property type="protein sequence ID" value="KAH3817052.1"/>
    <property type="molecule type" value="Genomic_DNA"/>
</dbReference>
<feature type="chain" id="PRO_5039041653" description="Secreted protein" evidence="2">
    <location>
        <begin position="24"/>
        <end position="149"/>
    </location>
</feature>
<reference evidence="3" key="2">
    <citation type="submission" date="2020-11" db="EMBL/GenBank/DDBJ databases">
        <authorList>
            <person name="McCartney M.A."/>
            <person name="Auch B."/>
            <person name="Kono T."/>
            <person name="Mallez S."/>
            <person name="Becker A."/>
            <person name="Gohl D.M."/>
            <person name="Silverstein K.A.T."/>
            <person name="Koren S."/>
            <person name="Bechman K.B."/>
            <person name="Herman A."/>
            <person name="Abrahante J.E."/>
            <person name="Garbe J."/>
        </authorList>
    </citation>
    <scope>NUCLEOTIDE SEQUENCE</scope>
    <source>
        <strain evidence="3">Duluth1</strain>
        <tissue evidence="3">Whole animal</tissue>
    </source>
</reference>
<evidence type="ECO:0000313" key="3">
    <source>
        <dbReference type="EMBL" id="KAH3817052.1"/>
    </source>
</evidence>
<reference evidence="3" key="1">
    <citation type="journal article" date="2019" name="bioRxiv">
        <title>The Genome of the Zebra Mussel, Dreissena polymorpha: A Resource for Invasive Species Research.</title>
        <authorList>
            <person name="McCartney M.A."/>
            <person name="Auch B."/>
            <person name="Kono T."/>
            <person name="Mallez S."/>
            <person name="Zhang Y."/>
            <person name="Obille A."/>
            <person name="Becker A."/>
            <person name="Abrahante J.E."/>
            <person name="Garbe J."/>
            <person name="Badalamenti J.P."/>
            <person name="Herman A."/>
            <person name="Mangelson H."/>
            <person name="Liachko I."/>
            <person name="Sullivan S."/>
            <person name="Sone E.D."/>
            <person name="Koren S."/>
            <person name="Silverstein K.A.T."/>
            <person name="Beckman K.B."/>
            <person name="Gohl D.M."/>
        </authorList>
    </citation>
    <scope>NUCLEOTIDE SEQUENCE</scope>
    <source>
        <strain evidence="3">Duluth1</strain>
        <tissue evidence="3">Whole animal</tissue>
    </source>
</reference>
<evidence type="ECO:0000256" key="1">
    <source>
        <dbReference type="SAM" id="MobiDB-lite"/>
    </source>
</evidence>
<evidence type="ECO:0008006" key="5">
    <source>
        <dbReference type="Google" id="ProtNLM"/>
    </source>
</evidence>
<gene>
    <name evidence="3" type="ORF">DPMN_118580</name>
</gene>
<comment type="caution">
    <text evidence="3">The sequence shown here is derived from an EMBL/GenBank/DDBJ whole genome shotgun (WGS) entry which is preliminary data.</text>
</comment>
<keyword evidence="2" id="KW-0732">Signal</keyword>
<dbReference type="AlphaFoldDB" id="A0A9D4GNC9"/>
<protein>
    <recommendedName>
        <fullName evidence="5">Secreted protein</fullName>
    </recommendedName>
</protein>
<feature type="region of interest" description="Disordered" evidence="1">
    <location>
        <begin position="87"/>
        <end position="149"/>
    </location>
</feature>
<evidence type="ECO:0000256" key="2">
    <source>
        <dbReference type="SAM" id="SignalP"/>
    </source>
</evidence>
<feature type="signal peptide" evidence="2">
    <location>
        <begin position="1"/>
        <end position="23"/>
    </location>
</feature>
<keyword evidence="4" id="KW-1185">Reference proteome</keyword>
<sequence length="149" mass="15935">MYCCKGVSVAFCHGLLFTAYITAGKFTSCYNAAKAKSHYDAGGAPVRDQESTWMNRGPTGMNRCSTGMNCGQPGLYRESITMLNTSGMNRGSPGTTGNDRRGTGNNRNCTGNNRDGTVAPPGPKINRPWQSYGEPGECRQSPGISTVHK</sequence>
<feature type="compositionally biased region" description="Low complexity" evidence="1">
    <location>
        <begin position="103"/>
        <end position="117"/>
    </location>
</feature>
<dbReference type="Proteomes" id="UP000828390">
    <property type="component" value="Unassembled WGS sequence"/>
</dbReference>